<accession>A0ABW9JZM8</accession>
<keyword evidence="1" id="KW-0732">Signal</keyword>
<evidence type="ECO:0000313" key="2">
    <source>
        <dbReference type="EMBL" id="MFN1216271.1"/>
    </source>
</evidence>
<dbReference type="RefSeq" id="WP_409355900.1">
    <property type="nucleotide sequence ID" value="NZ_JBJXVJ010000001.1"/>
</dbReference>
<organism evidence="2 3">
    <name type="scientific">Chryseobacterium kwangjuense</name>
    <dbReference type="NCBI Taxonomy" id="267125"/>
    <lineage>
        <taxon>Bacteria</taxon>
        <taxon>Pseudomonadati</taxon>
        <taxon>Bacteroidota</taxon>
        <taxon>Flavobacteriia</taxon>
        <taxon>Flavobacteriales</taxon>
        <taxon>Weeksellaceae</taxon>
        <taxon>Chryseobacterium group</taxon>
        <taxon>Chryseobacterium</taxon>
    </lineage>
</organism>
<reference evidence="2 3" key="1">
    <citation type="submission" date="2024-12" db="EMBL/GenBank/DDBJ databases">
        <title>Draft genome sequence of Chryseobacterium kwangjuense AG447.</title>
        <authorList>
            <person name="Cheptsov V.S."/>
            <person name="Belov A."/>
            <person name="Zavarzina A.G."/>
        </authorList>
    </citation>
    <scope>NUCLEOTIDE SEQUENCE [LARGE SCALE GENOMIC DNA]</scope>
    <source>
        <strain evidence="2 3">AG447</strain>
    </source>
</reference>
<dbReference type="EMBL" id="JBJXVJ010000001">
    <property type="protein sequence ID" value="MFN1216271.1"/>
    <property type="molecule type" value="Genomic_DNA"/>
</dbReference>
<evidence type="ECO:0000256" key="1">
    <source>
        <dbReference type="SAM" id="SignalP"/>
    </source>
</evidence>
<dbReference type="Proteomes" id="UP001634154">
    <property type="component" value="Unassembled WGS sequence"/>
</dbReference>
<feature type="chain" id="PRO_5046914441" evidence="1">
    <location>
        <begin position="21"/>
        <end position="126"/>
    </location>
</feature>
<keyword evidence="3" id="KW-1185">Reference proteome</keyword>
<name>A0ABW9JZM8_9FLAO</name>
<proteinExistence type="predicted"/>
<gene>
    <name evidence="2" type="ORF">ACKW6Q_04715</name>
</gene>
<protein>
    <submittedName>
        <fullName evidence="2">Uncharacterized protein</fullName>
    </submittedName>
</protein>
<comment type="caution">
    <text evidence="2">The sequence shown here is derived from an EMBL/GenBank/DDBJ whole genome shotgun (WGS) entry which is preliminary data.</text>
</comment>
<sequence length="126" mass="14009">MRKIILGLFLTVVISGFSSANNVAEKLIEIPDSISDNNETIQNVSEFESFFSCAYKYITRSYNCDGTFNTIAGPTLTNEPCGDNEEGSIIFVITRVDGCPQGGQLIWMIVSTNNHRNESSYFLLHL</sequence>
<feature type="signal peptide" evidence="1">
    <location>
        <begin position="1"/>
        <end position="20"/>
    </location>
</feature>
<evidence type="ECO:0000313" key="3">
    <source>
        <dbReference type="Proteomes" id="UP001634154"/>
    </source>
</evidence>